<organism evidence="1 2">
    <name type="scientific">Gossypium arboreum</name>
    <name type="common">Tree cotton</name>
    <name type="synonym">Gossypium nanking</name>
    <dbReference type="NCBI Taxonomy" id="29729"/>
    <lineage>
        <taxon>Eukaryota</taxon>
        <taxon>Viridiplantae</taxon>
        <taxon>Streptophyta</taxon>
        <taxon>Embryophyta</taxon>
        <taxon>Tracheophyta</taxon>
        <taxon>Spermatophyta</taxon>
        <taxon>Magnoliopsida</taxon>
        <taxon>eudicotyledons</taxon>
        <taxon>Gunneridae</taxon>
        <taxon>Pentapetalae</taxon>
        <taxon>rosids</taxon>
        <taxon>malvids</taxon>
        <taxon>Malvales</taxon>
        <taxon>Malvaceae</taxon>
        <taxon>Malvoideae</taxon>
        <taxon>Gossypium</taxon>
    </lineage>
</organism>
<evidence type="ECO:0000313" key="1">
    <source>
        <dbReference type="EMBL" id="KAK5802894.1"/>
    </source>
</evidence>
<comment type="caution">
    <text evidence="1">The sequence shown here is derived from an EMBL/GenBank/DDBJ whole genome shotgun (WGS) entry which is preliminary data.</text>
</comment>
<proteinExistence type="predicted"/>
<dbReference type="Proteomes" id="UP001358586">
    <property type="component" value="Chromosome 9"/>
</dbReference>
<protein>
    <submittedName>
        <fullName evidence="1">Uncharacterized protein</fullName>
    </submittedName>
</protein>
<dbReference type="EMBL" id="JARKNE010000009">
    <property type="protein sequence ID" value="KAK5802894.1"/>
    <property type="molecule type" value="Genomic_DNA"/>
</dbReference>
<evidence type="ECO:0000313" key="2">
    <source>
        <dbReference type="Proteomes" id="UP001358586"/>
    </source>
</evidence>
<reference evidence="1 2" key="1">
    <citation type="submission" date="2023-03" db="EMBL/GenBank/DDBJ databases">
        <title>WGS of Gossypium arboreum.</title>
        <authorList>
            <person name="Yu D."/>
        </authorList>
    </citation>
    <scope>NUCLEOTIDE SEQUENCE [LARGE SCALE GENOMIC DNA]</scope>
    <source>
        <tissue evidence="1">Leaf</tissue>
    </source>
</reference>
<accession>A0ABR0NP21</accession>
<sequence length="180" mass="21198">MARAVLEHGGLNNNLLEGDYIRCSDWIEGVARLLDKKALSDFITVLWNIWNIRNNCIFRGVEEVAKTTWERVASLSHDYRIFNLPEEPCYRRSLRIKYGENLHKSGRMGVVDKEGRSEWVELMALEESIYFARSKRWNKVDLKTDYVSLVNHFINRDIDLTTFGHQTFNMDYPEDIHDLV</sequence>
<gene>
    <name evidence="1" type="ORF">PVK06_030523</name>
</gene>
<keyword evidence="2" id="KW-1185">Reference proteome</keyword>
<name>A0ABR0NP21_GOSAR</name>